<evidence type="ECO:0000256" key="1">
    <source>
        <dbReference type="ARBA" id="ARBA00010641"/>
    </source>
</evidence>
<keyword evidence="3" id="KW-0731">Sigma factor</keyword>
<dbReference type="RefSeq" id="WP_085755199.1">
    <property type="nucleotide sequence ID" value="NZ_CP021023.1"/>
</dbReference>
<evidence type="ECO:0000256" key="3">
    <source>
        <dbReference type="ARBA" id="ARBA00023082"/>
    </source>
</evidence>
<dbReference type="GO" id="GO:0016987">
    <property type="term" value="F:sigma factor activity"/>
    <property type="evidence" value="ECO:0007669"/>
    <property type="project" value="UniProtKB-KW"/>
</dbReference>
<dbReference type="InterPro" id="IPR007627">
    <property type="entry name" value="RNA_pol_sigma70_r2"/>
</dbReference>
<dbReference type="EMBL" id="CP021023">
    <property type="protein sequence ID" value="ARN56510.1"/>
    <property type="molecule type" value="Genomic_DNA"/>
</dbReference>
<dbReference type="SUPFAM" id="SSF88659">
    <property type="entry name" value="Sigma3 and sigma4 domains of RNA polymerase sigma factors"/>
    <property type="match status" value="1"/>
</dbReference>
<dbReference type="InterPro" id="IPR014284">
    <property type="entry name" value="RNA_pol_sigma-70_dom"/>
</dbReference>
<evidence type="ECO:0000313" key="6">
    <source>
        <dbReference type="EMBL" id="ARN56510.1"/>
    </source>
</evidence>
<dbReference type="PANTHER" id="PTHR43133:SF51">
    <property type="entry name" value="RNA POLYMERASE SIGMA FACTOR"/>
    <property type="match status" value="1"/>
</dbReference>
<name>A0A1W6LL40_9BACT</name>
<dbReference type="STRING" id="1941349.STSP1_00892"/>
<dbReference type="Pfam" id="PF04542">
    <property type="entry name" value="Sigma70_r2"/>
    <property type="match status" value="1"/>
</dbReference>
<evidence type="ECO:0000256" key="2">
    <source>
        <dbReference type="ARBA" id="ARBA00023015"/>
    </source>
</evidence>
<dbReference type="PANTHER" id="PTHR43133">
    <property type="entry name" value="RNA POLYMERASE ECF-TYPE SIGMA FACTO"/>
    <property type="match status" value="1"/>
</dbReference>
<evidence type="ECO:0000256" key="4">
    <source>
        <dbReference type="ARBA" id="ARBA00023163"/>
    </source>
</evidence>
<dbReference type="Proteomes" id="UP000193334">
    <property type="component" value="Chromosome"/>
</dbReference>
<keyword evidence="7" id="KW-1185">Reference proteome</keyword>
<keyword evidence="4" id="KW-0804">Transcription</keyword>
<dbReference type="NCBIfam" id="TIGR02989">
    <property type="entry name" value="Sig-70_gvs1"/>
    <property type="match status" value="1"/>
</dbReference>
<dbReference type="SUPFAM" id="SSF88946">
    <property type="entry name" value="Sigma2 domain of RNA polymerase sigma factors"/>
    <property type="match status" value="1"/>
</dbReference>
<keyword evidence="2" id="KW-0805">Transcription regulation</keyword>
<dbReference type="KEGG" id="pbp:STSP1_00892"/>
<dbReference type="InterPro" id="IPR039425">
    <property type="entry name" value="RNA_pol_sigma-70-like"/>
</dbReference>
<gene>
    <name evidence="6" type="ORF">STSP1_00892</name>
</gene>
<protein>
    <submittedName>
        <fullName evidence="6">RNA polymerase sigma factor</fullName>
    </submittedName>
</protein>
<accession>A0A1W6LL40</accession>
<evidence type="ECO:0000313" key="7">
    <source>
        <dbReference type="Proteomes" id="UP000193334"/>
    </source>
</evidence>
<dbReference type="InterPro" id="IPR013324">
    <property type="entry name" value="RNA_pol_sigma_r3/r4-like"/>
</dbReference>
<feature type="domain" description="RNA polymerase sigma-70 region 2" evidence="5">
    <location>
        <begin position="20"/>
        <end position="85"/>
    </location>
</feature>
<dbReference type="Gene3D" id="1.10.1740.10">
    <property type="match status" value="1"/>
</dbReference>
<dbReference type="AlphaFoldDB" id="A0A1W6LL40"/>
<proteinExistence type="inferred from homology"/>
<reference evidence="7" key="1">
    <citation type="submission" date="2017-04" db="EMBL/GenBank/DDBJ databases">
        <title>Comparative genomics and description of representatives of a novel lineage of planctomycetes thriving in anoxic sediments.</title>
        <authorList>
            <person name="Spring S."/>
            <person name="Bunk B."/>
            <person name="Sproer C."/>
        </authorList>
    </citation>
    <scope>NUCLEOTIDE SEQUENCE [LARGE SCALE GENOMIC DNA]</scope>
    <source>
        <strain evidence="7">ST-PulAB-D4</strain>
    </source>
</reference>
<dbReference type="InterPro" id="IPR014331">
    <property type="entry name" value="RNA_pol_sigma70_ECF_RHOBA"/>
</dbReference>
<comment type="similarity">
    <text evidence="1">Belongs to the sigma-70 factor family. ECF subfamily.</text>
</comment>
<dbReference type="InterPro" id="IPR013325">
    <property type="entry name" value="RNA_pol_sigma_r2"/>
</dbReference>
<organism evidence="6 7">
    <name type="scientific">Sedimentisphaera salicampi</name>
    <dbReference type="NCBI Taxonomy" id="1941349"/>
    <lineage>
        <taxon>Bacteria</taxon>
        <taxon>Pseudomonadati</taxon>
        <taxon>Planctomycetota</taxon>
        <taxon>Phycisphaerae</taxon>
        <taxon>Sedimentisphaerales</taxon>
        <taxon>Sedimentisphaeraceae</taxon>
        <taxon>Sedimentisphaera</taxon>
    </lineage>
</organism>
<evidence type="ECO:0000259" key="5">
    <source>
        <dbReference type="Pfam" id="PF04542"/>
    </source>
</evidence>
<dbReference type="NCBIfam" id="TIGR02937">
    <property type="entry name" value="sigma70-ECF"/>
    <property type="match status" value="1"/>
</dbReference>
<dbReference type="GO" id="GO:0006352">
    <property type="term" value="P:DNA-templated transcription initiation"/>
    <property type="evidence" value="ECO:0007669"/>
    <property type="project" value="InterPro"/>
</dbReference>
<sequence>MEKFNEDKRSEDTNRFLRLLMKHEKRVYAFILSMVSNSNDADDIMQEVTTVMWKKFPNYKETMNFSSWAMTIAKYQVLSFYKKNKNRKVKFSSNLLELLEQDYCNAEPVDERTELLEVCLKELKTLDKDIIRLRYEDNLTLKSIGAKISKSTRATHYALARIHKLLMNCVRRKMAGQNEL</sequence>